<proteinExistence type="predicted"/>
<dbReference type="PROSITE" id="PS51257">
    <property type="entry name" value="PROKAR_LIPOPROTEIN"/>
    <property type="match status" value="1"/>
</dbReference>
<evidence type="ECO:0008006" key="2">
    <source>
        <dbReference type="Google" id="ProtNLM"/>
    </source>
</evidence>
<sequence length="206" mass="22956">MGIFKKNSLFICLSVVVLLTGGCSTKKAVMPRPAGFLEDYSQMTEHQDIKGLFVRRHVTKNIGDYSKFLIAPVQVYFQPDSKGIGVNPQEIVKLTSFVQDQLKEGLSEHYTVVDEPGEDVLLIRAAITEVVPNKIYLNLHWSTTMMGAGIGGASFEAEFLDAGNGEQILAVIDRRKGNRVKYLKGLSKWGHTKEVLQTWVDLLVEQ</sequence>
<reference evidence="1" key="1">
    <citation type="submission" date="2018-06" db="EMBL/GenBank/DDBJ databases">
        <authorList>
            <person name="Zhirakovskaya E."/>
        </authorList>
    </citation>
    <scope>NUCLEOTIDE SEQUENCE</scope>
</reference>
<evidence type="ECO:0000313" key="1">
    <source>
        <dbReference type="EMBL" id="VAW18232.1"/>
    </source>
</evidence>
<feature type="non-terminal residue" evidence="1">
    <location>
        <position position="206"/>
    </location>
</feature>
<dbReference type="Pfam" id="PF11769">
    <property type="entry name" value="DUF3313"/>
    <property type="match status" value="1"/>
</dbReference>
<name>A0A3B0TUW7_9ZZZZ</name>
<organism evidence="1">
    <name type="scientific">hydrothermal vent metagenome</name>
    <dbReference type="NCBI Taxonomy" id="652676"/>
    <lineage>
        <taxon>unclassified sequences</taxon>
        <taxon>metagenomes</taxon>
        <taxon>ecological metagenomes</taxon>
    </lineage>
</organism>
<gene>
    <name evidence="1" type="ORF">MNBD_BACTEROID05-1070</name>
</gene>
<dbReference type="EMBL" id="UOEN01000408">
    <property type="protein sequence ID" value="VAW18232.1"/>
    <property type="molecule type" value="Genomic_DNA"/>
</dbReference>
<dbReference type="AlphaFoldDB" id="A0A3B0TUW7"/>
<protein>
    <recommendedName>
        <fullName evidence="2">DUF3313 domain-containing protein</fullName>
    </recommendedName>
</protein>
<accession>A0A3B0TUW7</accession>
<dbReference type="InterPro" id="IPR021747">
    <property type="entry name" value="DUF3313"/>
</dbReference>